<dbReference type="EC" id="3.1.26.3" evidence="9"/>
<dbReference type="CDD" id="cd10845">
    <property type="entry name" value="DSRM_RNAse_III_family"/>
    <property type="match status" value="1"/>
</dbReference>
<accession>A0A7R6VYU1</accession>
<keyword evidence="9" id="KW-0819">tRNA processing</keyword>
<feature type="active site" evidence="9">
    <location>
        <position position="51"/>
    </location>
</feature>
<keyword evidence="6 9" id="KW-0255">Endonuclease</keyword>
<comment type="cofactor">
    <cofactor evidence="9">
        <name>Mg(2+)</name>
        <dbReference type="ChEBI" id="CHEBI:18420"/>
    </cofactor>
</comment>
<evidence type="ECO:0000256" key="3">
    <source>
        <dbReference type="ARBA" id="ARBA00022552"/>
    </source>
</evidence>
<dbReference type="PANTHER" id="PTHR11207">
    <property type="entry name" value="RIBONUCLEASE III"/>
    <property type="match status" value="1"/>
</dbReference>
<dbReference type="NCBIfam" id="TIGR02191">
    <property type="entry name" value="RNaseIII"/>
    <property type="match status" value="1"/>
</dbReference>
<protein>
    <recommendedName>
        <fullName evidence="9">Ribonuclease 3</fullName>
        <ecNumber evidence="9">3.1.26.3</ecNumber>
    </recommendedName>
    <alternativeName>
        <fullName evidence="9">Ribonuclease III</fullName>
        <shortName evidence="9">RNase III</shortName>
    </alternativeName>
</protein>
<evidence type="ECO:0000256" key="7">
    <source>
        <dbReference type="ARBA" id="ARBA00022801"/>
    </source>
</evidence>
<comment type="subunit">
    <text evidence="9">Homodimer.</text>
</comment>
<dbReference type="Gene3D" id="3.30.160.20">
    <property type="match status" value="1"/>
</dbReference>
<dbReference type="HAMAP" id="MF_00104">
    <property type="entry name" value="RNase_III"/>
    <property type="match status" value="1"/>
</dbReference>
<evidence type="ECO:0000313" key="12">
    <source>
        <dbReference type="EMBL" id="BCG49658.1"/>
    </source>
</evidence>
<dbReference type="AlphaFoldDB" id="A0A7R6VYU1"/>
<proteinExistence type="inferred from homology"/>
<keyword evidence="5 9" id="KW-0540">Nuclease</keyword>
<feature type="binding site" evidence="9">
    <location>
        <position position="120"/>
    </location>
    <ligand>
        <name>Mg(2+)</name>
        <dbReference type="ChEBI" id="CHEBI:18420"/>
    </ligand>
</feature>
<dbReference type="InterPro" id="IPR000999">
    <property type="entry name" value="RNase_III_dom"/>
</dbReference>
<keyword evidence="7 9" id="KW-0378">Hydrolase</keyword>
<dbReference type="GO" id="GO:0008033">
    <property type="term" value="P:tRNA processing"/>
    <property type="evidence" value="ECO:0007669"/>
    <property type="project" value="UniProtKB-KW"/>
</dbReference>
<dbReference type="FunFam" id="1.10.1520.10:FF:000001">
    <property type="entry name" value="Ribonuclease 3"/>
    <property type="match status" value="1"/>
</dbReference>
<evidence type="ECO:0000256" key="1">
    <source>
        <dbReference type="ARBA" id="ARBA00000109"/>
    </source>
</evidence>
<feature type="domain" description="DRBM" evidence="10">
    <location>
        <begin position="161"/>
        <end position="231"/>
    </location>
</feature>
<evidence type="ECO:0000259" key="11">
    <source>
        <dbReference type="PROSITE" id="PS50142"/>
    </source>
</evidence>
<dbReference type="GO" id="GO:0006397">
    <property type="term" value="P:mRNA processing"/>
    <property type="evidence" value="ECO:0007669"/>
    <property type="project" value="UniProtKB-UniRule"/>
</dbReference>
<gene>
    <name evidence="9 12" type="primary">rnc</name>
    <name evidence="12" type="ORF">PADco_2380</name>
</gene>
<dbReference type="SMART" id="SM00535">
    <property type="entry name" value="RIBOc"/>
    <property type="match status" value="1"/>
</dbReference>
<dbReference type="PROSITE" id="PS50137">
    <property type="entry name" value="DS_RBD"/>
    <property type="match status" value="1"/>
</dbReference>
<comment type="catalytic activity">
    <reaction evidence="1 9">
        <text>Endonucleolytic cleavage to 5'-phosphomonoester.</text>
        <dbReference type="EC" id="3.1.26.3"/>
    </reaction>
</comment>
<dbReference type="GO" id="GO:0010468">
    <property type="term" value="P:regulation of gene expression"/>
    <property type="evidence" value="ECO:0007669"/>
    <property type="project" value="TreeGrafter"/>
</dbReference>
<comment type="subcellular location">
    <subcellularLocation>
        <location evidence="9">Cytoplasm</location>
    </subcellularLocation>
</comment>
<dbReference type="GO" id="GO:0006364">
    <property type="term" value="P:rRNA processing"/>
    <property type="evidence" value="ECO:0007669"/>
    <property type="project" value="UniProtKB-UniRule"/>
</dbReference>
<dbReference type="Gene3D" id="1.10.1520.10">
    <property type="entry name" value="Ribonuclease III domain"/>
    <property type="match status" value="1"/>
</dbReference>
<evidence type="ECO:0000259" key="10">
    <source>
        <dbReference type="PROSITE" id="PS50137"/>
    </source>
</evidence>
<dbReference type="Pfam" id="PF00035">
    <property type="entry name" value="dsrm"/>
    <property type="match status" value="1"/>
</dbReference>
<evidence type="ECO:0000256" key="2">
    <source>
        <dbReference type="ARBA" id="ARBA00010183"/>
    </source>
</evidence>
<keyword evidence="4 9" id="KW-0507">mRNA processing</keyword>
<dbReference type="InterPro" id="IPR011907">
    <property type="entry name" value="RNase_III"/>
</dbReference>
<dbReference type="SUPFAM" id="SSF54768">
    <property type="entry name" value="dsRNA-binding domain-like"/>
    <property type="match status" value="1"/>
</dbReference>
<dbReference type="PROSITE" id="PS00517">
    <property type="entry name" value="RNASE_3_1"/>
    <property type="match status" value="1"/>
</dbReference>
<dbReference type="GO" id="GO:0019843">
    <property type="term" value="F:rRNA binding"/>
    <property type="evidence" value="ECO:0007669"/>
    <property type="project" value="UniProtKB-KW"/>
</dbReference>
<dbReference type="InterPro" id="IPR014720">
    <property type="entry name" value="dsRBD_dom"/>
</dbReference>
<dbReference type="Proteomes" id="UP000595708">
    <property type="component" value="Chromosome"/>
</dbReference>
<dbReference type="PROSITE" id="PS50142">
    <property type="entry name" value="RNASE_3_2"/>
    <property type="match status" value="1"/>
</dbReference>
<evidence type="ECO:0000256" key="8">
    <source>
        <dbReference type="ARBA" id="ARBA00022884"/>
    </source>
</evidence>
<keyword evidence="9" id="KW-0963">Cytoplasm</keyword>
<dbReference type="EMBL" id="AP023215">
    <property type="protein sequence ID" value="BCG49658.1"/>
    <property type="molecule type" value="Genomic_DNA"/>
</dbReference>
<evidence type="ECO:0000256" key="5">
    <source>
        <dbReference type="ARBA" id="ARBA00022722"/>
    </source>
</evidence>
<evidence type="ECO:0000313" key="13">
    <source>
        <dbReference type="Proteomes" id="UP000595708"/>
    </source>
</evidence>
<dbReference type="GO" id="GO:0005737">
    <property type="term" value="C:cytoplasm"/>
    <property type="evidence" value="ECO:0007669"/>
    <property type="project" value="UniProtKB-SubCell"/>
</dbReference>
<reference evidence="12 13" key="1">
    <citation type="journal article" date="2020" name="Genome Biol. Evol.">
        <title>Comparative Genomics Underlines Multiple Roles of Profftella, an Obligate Symbiont of Psyllids: Providing Toxins, Vitamins, and Carotenoids.</title>
        <authorList>
            <person name="Nakabachi A."/>
            <person name="Piel J."/>
            <person name="Malenovsky I."/>
            <person name="Hirose Y."/>
        </authorList>
    </citation>
    <scope>NUCLEOTIDE SEQUENCE [LARGE SCALE GENOMIC DNA]</scope>
    <source>
        <strain evidence="12 13">Dco</strain>
    </source>
</reference>
<keyword evidence="3 9" id="KW-0698">rRNA processing</keyword>
<dbReference type="SMART" id="SM00358">
    <property type="entry name" value="DSRM"/>
    <property type="match status" value="1"/>
</dbReference>
<organism evidence="12 13">
    <name type="scientific">Candidatus Profftella armatura</name>
    <name type="common">Diaphorina cf. continua</name>
    <dbReference type="NCBI Taxonomy" id="2661583"/>
    <lineage>
        <taxon>Bacteria</taxon>
        <taxon>Pseudomonadati</taxon>
        <taxon>Pseudomonadota</taxon>
        <taxon>Betaproteobacteria</taxon>
        <taxon>Candidatus Profftella</taxon>
    </lineage>
</organism>
<dbReference type="InterPro" id="IPR036389">
    <property type="entry name" value="RNase_III_sf"/>
</dbReference>
<dbReference type="KEGG" id="parm:PADco_2380"/>
<evidence type="ECO:0000256" key="4">
    <source>
        <dbReference type="ARBA" id="ARBA00022664"/>
    </source>
</evidence>
<keyword evidence="8 9" id="KW-0694">RNA-binding</keyword>
<comment type="similarity">
    <text evidence="2">Belongs to the ribonuclease III family.</text>
</comment>
<dbReference type="RefSeq" id="WP_320412639.1">
    <property type="nucleotide sequence ID" value="NZ_AP023215.1"/>
</dbReference>
<dbReference type="SUPFAM" id="SSF69065">
    <property type="entry name" value="RNase III domain-like"/>
    <property type="match status" value="1"/>
</dbReference>
<dbReference type="GO" id="GO:0003725">
    <property type="term" value="F:double-stranded RNA binding"/>
    <property type="evidence" value="ECO:0007669"/>
    <property type="project" value="TreeGrafter"/>
</dbReference>
<feature type="domain" description="RNase III" evidence="11">
    <location>
        <begin position="12"/>
        <end position="134"/>
    </location>
</feature>
<dbReference type="CDD" id="cd00593">
    <property type="entry name" value="RIBOc"/>
    <property type="match status" value="1"/>
</dbReference>
<keyword evidence="9" id="KW-0479">Metal-binding</keyword>
<evidence type="ECO:0000256" key="9">
    <source>
        <dbReference type="HAMAP-Rule" id="MF_00104"/>
    </source>
</evidence>
<keyword evidence="13" id="KW-1185">Reference proteome</keyword>
<feature type="binding site" evidence="9">
    <location>
        <position position="123"/>
    </location>
    <ligand>
        <name>Mg(2+)</name>
        <dbReference type="ChEBI" id="CHEBI:18420"/>
    </ligand>
</feature>
<name>A0A7R6VYU1_9PROT</name>
<keyword evidence="9" id="KW-0460">Magnesium</keyword>
<dbReference type="GO" id="GO:0004525">
    <property type="term" value="F:ribonuclease III activity"/>
    <property type="evidence" value="ECO:0007669"/>
    <property type="project" value="UniProtKB-UniRule"/>
</dbReference>
<dbReference type="PANTHER" id="PTHR11207:SF0">
    <property type="entry name" value="RIBONUCLEASE 3"/>
    <property type="match status" value="1"/>
</dbReference>
<feature type="binding site" evidence="9">
    <location>
        <position position="47"/>
    </location>
    <ligand>
        <name>Mg(2+)</name>
        <dbReference type="ChEBI" id="CHEBI:18420"/>
    </ligand>
</feature>
<feature type="active site" evidence="9">
    <location>
        <position position="123"/>
    </location>
</feature>
<keyword evidence="9" id="KW-0699">rRNA-binding</keyword>
<sequence>MSDKKMNDIMWYLSLEHRLGYTFKNTDILRQALTHCSYSSIHNERLEFLGDSILNCVIASLLFEHYNSINEGDLSRFRANLVKQQTLHEIAKKLELSKFLLLGDGEIKSGGCNRPSILADTLEAIFGAIFLDSHFGNVQKVIYSLYKTILNSINSIITGKDSKTLLQEYLQKRKIPLPEYKILATYGAAHNQKFEIICIIPKLKIKTCGIGPSRRSGEQMAANLALNLVRSSIIKISFSSEKLFLIENNLSKTNTKNLVILPKNLKKNI</sequence>
<evidence type="ECO:0000256" key="6">
    <source>
        <dbReference type="ARBA" id="ARBA00022759"/>
    </source>
</evidence>
<dbReference type="GO" id="GO:0046872">
    <property type="term" value="F:metal ion binding"/>
    <property type="evidence" value="ECO:0007669"/>
    <property type="project" value="UniProtKB-KW"/>
</dbReference>
<dbReference type="Pfam" id="PF14622">
    <property type="entry name" value="Ribonucleas_3_3"/>
    <property type="match status" value="1"/>
</dbReference>
<comment type="function">
    <text evidence="9">Digests double-stranded RNA. Involved in the processing of primary rRNA transcript to yield the immediate precursors to the large and small rRNAs (23S and 16S). Processes some mRNAs, and tRNAs when they are encoded in the rRNA operon. Processes pre-crRNA and tracrRNA of type II CRISPR loci if present in the organism.</text>
</comment>